<keyword evidence="1" id="KW-0175">Coiled coil</keyword>
<evidence type="ECO:0000256" key="1">
    <source>
        <dbReference type="SAM" id="Coils"/>
    </source>
</evidence>
<feature type="coiled-coil region" evidence="1">
    <location>
        <begin position="104"/>
        <end position="138"/>
    </location>
</feature>
<dbReference type="PANTHER" id="PTHR39082">
    <property type="entry name" value="PHOSPHOLIPASE C-BETA-2-RELATED"/>
    <property type="match status" value="1"/>
</dbReference>
<gene>
    <name evidence="3" type="ORF">METZ01_LOCUS10082</name>
</gene>
<dbReference type="InterPro" id="IPR003743">
    <property type="entry name" value="Zf-RING_7"/>
</dbReference>
<dbReference type="AlphaFoldDB" id="A0A381NTQ2"/>
<feature type="domain" description="C4-type zinc ribbon" evidence="2">
    <location>
        <begin position="198"/>
        <end position="231"/>
    </location>
</feature>
<reference evidence="3" key="1">
    <citation type="submission" date="2018-05" db="EMBL/GenBank/DDBJ databases">
        <authorList>
            <person name="Lanie J.A."/>
            <person name="Ng W.-L."/>
            <person name="Kazmierczak K.M."/>
            <person name="Andrzejewski T.M."/>
            <person name="Davidsen T.M."/>
            <person name="Wayne K.J."/>
            <person name="Tettelin H."/>
            <person name="Glass J.I."/>
            <person name="Rusch D."/>
            <person name="Podicherti R."/>
            <person name="Tsui H.-C.T."/>
            <person name="Winkler M.E."/>
        </authorList>
    </citation>
    <scope>NUCLEOTIDE SEQUENCE</scope>
</reference>
<dbReference type="Pfam" id="PF02591">
    <property type="entry name" value="Zn_ribbon_9"/>
    <property type="match status" value="1"/>
</dbReference>
<feature type="coiled-coil region" evidence="1">
    <location>
        <begin position="25"/>
        <end position="80"/>
    </location>
</feature>
<accession>A0A381NTQ2</accession>
<name>A0A381NTQ2_9ZZZZ</name>
<evidence type="ECO:0000313" key="3">
    <source>
        <dbReference type="EMBL" id="SUZ57228.1"/>
    </source>
</evidence>
<dbReference type="EMBL" id="UINC01000550">
    <property type="protein sequence ID" value="SUZ57228.1"/>
    <property type="molecule type" value="Genomic_DNA"/>
</dbReference>
<protein>
    <recommendedName>
        <fullName evidence="2">C4-type zinc ribbon domain-containing protein</fullName>
    </recommendedName>
</protein>
<proteinExistence type="predicted"/>
<dbReference type="InterPro" id="IPR052376">
    <property type="entry name" value="Oxidative_Scav/Glycosyltrans"/>
</dbReference>
<dbReference type="Gene3D" id="1.10.287.1490">
    <property type="match status" value="1"/>
</dbReference>
<evidence type="ECO:0000259" key="2">
    <source>
        <dbReference type="Pfam" id="PF02591"/>
    </source>
</evidence>
<organism evidence="3">
    <name type="scientific">marine metagenome</name>
    <dbReference type="NCBI Taxonomy" id="408172"/>
    <lineage>
        <taxon>unclassified sequences</taxon>
        <taxon>metagenomes</taxon>
        <taxon>ecological metagenomes</taxon>
    </lineage>
</organism>
<dbReference type="PANTHER" id="PTHR39082:SF1">
    <property type="entry name" value="SCAVENGER RECEPTOR CLASS A MEMBER 3"/>
    <property type="match status" value="1"/>
</dbReference>
<sequence length="244" mass="28139">MPQTIESLIKLAETDRDLQKYIFAKSHLERQIDTARSVVDQHQKTIEQKKDEFELLSAECKDVNNNLQIQEELISRLDSQVPKIRNEKEFATSKNQLEEARKILGLLEDKMLDLDLKKEDLEKEIGTINNQLSESNTEFKQETSGLLKKQAKAEKKIETLEPRRKRLLKKVPQKIKRFYERCQDSGISTPICAIEDKSCSGCNMVLLPQLVNELMANTDSHKNCPNCSRILYFPEVEEEEASSA</sequence>